<keyword evidence="5" id="KW-1185">Reference proteome</keyword>
<evidence type="ECO:0000256" key="1">
    <source>
        <dbReference type="SAM" id="MobiDB-lite"/>
    </source>
</evidence>
<keyword evidence="3" id="KW-0732">Signal</keyword>
<protein>
    <recommendedName>
        <fullName evidence="6">Ig-like domain-containing protein</fullName>
    </recommendedName>
</protein>
<dbReference type="RefSeq" id="WP_183770392.1">
    <property type="nucleotide sequence ID" value="NZ_JACHFW010000001.1"/>
</dbReference>
<dbReference type="EMBL" id="JACHFW010000001">
    <property type="protein sequence ID" value="MBB5263065.1"/>
    <property type="molecule type" value="Genomic_DNA"/>
</dbReference>
<keyword evidence="2" id="KW-0472">Membrane</keyword>
<comment type="caution">
    <text evidence="4">The sequence shown here is derived from an EMBL/GenBank/DDBJ whole genome shotgun (WGS) entry which is preliminary data.</text>
</comment>
<keyword evidence="2" id="KW-1133">Transmembrane helix</keyword>
<feature type="transmembrane region" description="Helical" evidence="2">
    <location>
        <begin position="2568"/>
        <end position="2588"/>
    </location>
</feature>
<accession>A0A7W8M3H8</accession>
<dbReference type="InterPro" id="IPR013783">
    <property type="entry name" value="Ig-like_fold"/>
</dbReference>
<feature type="chain" id="PRO_5039635496" description="Ig-like domain-containing protein" evidence="3">
    <location>
        <begin position="26"/>
        <end position="2601"/>
    </location>
</feature>
<feature type="region of interest" description="Disordered" evidence="1">
    <location>
        <begin position="40"/>
        <end position="59"/>
    </location>
</feature>
<evidence type="ECO:0000313" key="4">
    <source>
        <dbReference type="EMBL" id="MBB5263065.1"/>
    </source>
</evidence>
<dbReference type="Gene3D" id="2.60.40.10">
    <property type="entry name" value="Immunoglobulins"/>
    <property type="match status" value="1"/>
</dbReference>
<reference evidence="4 5" key="1">
    <citation type="submission" date="2020-08" db="EMBL/GenBank/DDBJ databases">
        <title>Genomic Encyclopedia of Type Strains, Phase IV (KMG-IV): sequencing the most valuable type-strain genomes for metagenomic binning, comparative biology and taxonomic classification.</title>
        <authorList>
            <person name="Goeker M."/>
        </authorList>
    </citation>
    <scope>NUCLEOTIDE SEQUENCE [LARGE SCALE GENOMIC DNA]</scope>
    <source>
        <strain evidence="4 5">DSM 106146</strain>
    </source>
</reference>
<organism evidence="4 5">
    <name type="scientific">Catenibacillus scindens</name>
    <dbReference type="NCBI Taxonomy" id="673271"/>
    <lineage>
        <taxon>Bacteria</taxon>
        <taxon>Bacillati</taxon>
        <taxon>Bacillota</taxon>
        <taxon>Clostridia</taxon>
        <taxon>Lachnospirales</taxon>
        <taxon>Lachnospiraceae</taxon>
        <taxon>Catenibacillus</taxon>
    </lineage>
</organism>
<evidence type="ECO:0008006" key="6">
    <source>
        <dbReference type="Google" id="ProtNLM"/>
    </source>
</evidence>
<evidence type="ECO:0000256" key="2">
    <source>
        <dbReference type="SAM" id="Phobius"/>
    </source>
</evidence>
<evidence type="ECO:0000313" key="5">
    <source>
        <dbReference type="Proteomes" id="UP000543642"/>
    </source>
</evidence>
<sequence length="2601" mass="283091">MKNRYKRLFAWVLAVAMVLGNGAVSDLGQTQVMASEVTEQTPVDGDGSGGDQGSAASVPVPANVPEVSETQTADIIFDVSDLRTSLESTYGIKTGDIEIKYYVGDDVGTASSTEESVTIAGSASASDESLVQYTESANILYYEVESIGNYIVIDDQGQPCIKGSVSLKNNQELTIPVGTTSPSVSPASGQVLITGNDTFELETTQTFNVSVPNAVESAKFSYSWSVTDVDGEAEISGNDNVNSVKLTPQKAGKVNLSVEIKNNGQSIGSFSKTLTIDKISREIELSYLPNDATQSWNTEITLTATVEPFETSEIVKFFCNGAEIGESPITDGTATLIWKTDTPTGVGVYKLTASIIATDKYESAISSEVQYSPGKADQNFALEETNNQITYGEKVHIANIVDTSGITTSFNATVAGDAGGSVDIEDNKVYWTPGQSGDATITVTKTENDNYNTATQTIDVTAGKRNVEISSVTATDRAYNGTDVIDLTITLDGVVSSDGDNDNSTTRTINVQGKAVSAAAAETAINVNANVNIKNICSDIIDFDSKYQLSYDNISVADTSNVSVDTTVNINQAVLKLSIPDGTMEWQKTTDINNVTFSPDEKIIVTGFVNGENTDNLTGFSVPDLDLDTSVFVNQIDGVVENAIVAKEQTGNPTNNYVFDFENYDKKGTLTLTQETVNDYTNFITVDNSSCTNVYRGEEKGTIYYSVQTDDENQTINPKIVFSQENSNYSKICSNDVDVTTEGLTITFQPTDDETGRTIEIWLEGDAPYKRTESFTISLMRDQNAPSAQIQIGESKSLWQNFLQNVTFGVFGKSLQADITVSDSGDISSGLKSWSYAVANTASDVLFDELPTTEEDVKNLFANLNFTPVAPERTTQTVNLNGDGNYIVFVFVTDNAGNSALYGSNGAIVDNIQTGSISITDEQSGDYSVKDYYNGNVSLNVTIDEAVSDIYSGVAKAGYSITSETPYSVSTNDKEASEGVFIDRTEKIPNSTLGVLKETYGTYSDVLNIGIGKGISSKFTVTINAEDFAGNSLASDTNNQVSFVIDMKAPVVVNTLSSMAQVQNGSFYNQPVTLTTTITERFLDKSGIGYTINGISYSLTQLEDTSVQSALGLTAVNIGEMPGENATDEATTVITLTFNADNDYEIITKVVDKAGNLALNEDGERADSEAIQFTIDKTEPQVSIQYYNESGGEITEDVAAACQTTDGRYYSAVPAYALVTITEHNFEERDISTEYTGGLALNFTAQDSGGNEAEGVAITRKWESVEESKPDEHILRVDFTENANYTVSFTYTDKAGNDITDYSLYNITVDQDENPEASIQIDTSPDNVWKNIIDTITFGIFSNKDQTVTIEGTDITSGIRSIHYLVDSNSEIQAMIAMDEDDLKDSWTNEKDNWVESNQVTISPDQQTVIYGRIEDKAGNCVFISTDGIVLETVKPSPVTLSIAGDDQTGIYNNDVTVHVSVKNEAQIYSGIESITAKAYVDGVEVEGAVEGNYAGIQGQRTEDQLKNDAAAEVDFKVFAEKCNIKTGNGDSNNVVVVVTVKDRAGNETTDDIDFIIDQNTPDVEVAFSPSDPVHSYDGVHYFDSVRTATVTVTEANFNENLVNVAINTMEGVTVSEWTHNGSVHTKTYTFEADGDYTFNVTMSDMAGNYGAMRGDAPSWDKAFTIDLTDPVVESVQYYMTVNGSDEPVTPGKAERERLYGDHPVYAVITVIEHNFIVSDEQGDGGLTLNITADSQGAEYTAPLYSWLSHDGDRHVLKVEFNGDANYVFDIAYTDLAKRGLAQDYASDYFTVDTVAPTANIQISASTDSWDEFWGDLLEKITFGIFSNKDETVSITDINDVTAGVAFVHYLVSHDEMTWDELEESWKAEDNNWLSGSQVRLSPDQQAVVYGRIEDKSGNYMYLNTNGFVLDDTDVEIEITTPQPLDYVYNSDVDVAVYVKDPDTANNHDYSGLASVYYEVRNTGNVTQSGNIPVTAGETRQKSVTQTITVDAALNNSNDVQVYVRAVDNAGNTSEATLSQPMAIDITQPQITISFDNNAPLNGQYYQDTRTATVTVRERNFDPNNVQINITNTDGTQPAITGWSSSANAGVSDEATHTCQIIFAADGDYTFTVGCTDLALNPASNPYQSEQFTIDKTLPTVSVSYNNNAVTNGHYYNEGRTATISITEHNFRAAEARATITAALDGAGISAPSISGWSTSGDRHTATVYFDSDGDYTFDIAYTDLAGNVMADYTQDSFTVDLTDPEVEITGVENRSANKGTVAPVITLTDVNYTADGVSLTLTGANKGRLNVDSMISRSAVNNGQVITFRNFGSNMDDIYTLTARLTDQAGNETTRSITFSVNRDGSTYELSDYTQKLIDTGFTNSPQDIVIREINVDTLEFIEITYSKDGQVVTLIEGENYTVEEEGGDGQWKVYTYTIKAGCFEEEGEYSITIYSEDRARNTSTNRVKEKTIEFVVDKTAPSVSIANLEDRGRYRENAHEFTLSVKDNTVLSYVELYLDGELVHTYSGDELTIEDGVLTITVDSKNAYQTVRIIAYDAAGNPTDPVEYQVLVTSNWWIQFYMNKPLFFGCITVMAAAAGWIIFVIVRRGRKKKDHYKKI</sequence>
<dbReference type="Proteomes" id="UP000543642">
    <property type="component" value="Unassembled WGS sequence"/>
</dbReference>
<gene>
    <name evidence="4" type="ORF">HNP82_000159</name>
</gene>
<evidence type="ECO:0000256" key="3">
    <source>
        <dbReference type="SAM" id="SignalP"/>
    </source>
</evidence>
<feature type="signal peptide" evidence="3">
    <location>
        <begin position="1"/>
        <end position="25"/>
    </location>
</feature>
<proteinExistence type="predicted"/>
<name>A0A7W8M3H8_9FIRM</name>
<keyword evidence="2" id="KW-0812">Transmembrane</keyword>